<accession>X7F4L7</accession>
<sequence length="37" mass="4030">MQPSPLADVVQQLLDFVASEAMFDQVDRSSIPLPGQV</sequence>
<proteinExistence type="predicted"/>
<keyword evidence="2" id="KW-1185">Reference proteome</keyword>
<name>X7F4L7_9RHOB</name>
<evidence type="ECO:0000313" key="1">
    <source>
        <dbReference type="EMBL" id="ETX27006.1"/>
    </source>
</evidence>
<dbReference type="Proteomes" id="UP000023430">
    <property type="component" value="Unassembled WGS sequence"/>
</dbReference>
<reference evidence="1 2" key="1">
    <citation type="submission" date="2014-01" db="EMBL/GenBank/DDBJ databases">
        <title>Roseivivax isoporae LMG 25204 Genome Sequencing.</title>
        <authorList>
            <person name="Lai Q."/>
            <person name="Li G."/>
            <person name="Shao Z."/>
        </authorList>
    </citation>
    <scope>NUCLEOTIDE SEQUENCE [LARGE SCALE GENOMIC DNA]</scope>
    <source>
        <strain evidence="1 2">LMG 25204</strain>
    </source>
</reference>
<dbReference type="AlphaFoldDB" id="X7F4L7"/>
<gene>
    <name evidence="1" type="ORF">RISW2_17040</name>
</gene>
<protein>
    <submittedName>
        <fullName evidence="1">Uncharacterized protein</fullName>
    </submittedName>
</protein>
<evidence type="ECO:0000313" key="2">
    <source>
        <dbReference type="Proteomes" id="UP000023430"/>
    </source>
</evidence>
<comment type="caution">
    <text evidence="1">The sequence shown here is derived from an EMBL/GenBank/DDBJ whole genome shotgun (WGS) entry which is preliminary data.</text>
</comment>
<dbReference type="EMBL" id="JAME01000044">
    <property type="protein sequence ID" value="ETX27006.1"/>
    <property type="molecule type" value="Genomic_DNA"/>
</dbReference>
<organism evidence="1 2">
    <name type="scientific">Roseivivax isoporae LMG 25204</name>
    <dbReference type="NCBI Taxonomy" id="1449351"/>
    <lineage>
        <taxon>Bacteria</taxon>
        <taxon>Pseudomonadati</taxon>
        <taxon>Pseudomonadota</taxon>
        <taxon>Alphaproteobacteria</taxon>
        <taxon>Rhodobacterales</taxon>
        <taxon>Roseobacteraceae</taxon>
        <taxon>Roseivivax</taxon>
    </lineage>
</organism>